<comment type="caution">
    <text evidence="1">The sequence shown here is derived from an EMBL/GenBank/DDBJ whole genome shotgun (WGS) entry which is preliminary data.</text>
</comment>
<evidence type="ECO:0000313" key="1">
    <source>
        <dbReference type="EMBL" id="KAL0860202.1"/>
    </source>
</evidence>
<dbReference type="PANTHER" id="PTHR35617">
    <property type="entry name" value="PHAGE_INTEGRASE DOMAIN-CONTAINING PROTEIN"/>
    <property type="match status" value="1"/>
</dbReference>
<evidence type="ECO:0000313" key="2">
    <source>
        <dbReference type="Proteomes" id="UP001549920"/>
    </source>
</evidence>
<dbReference type="PANTHER" id="PTHR35617:SF3">
    <property type="entry name" value="CORE-BINDING (CB) DOMAIN-CONTAINING PROTEIN"/>
    <property type="match status" value="1"/>
</dbReference>
<gene>
    <name evidence="1" type="ORF">ABMA27_010509</name>
</gene>
<name>A0ABR3H5X9_LOXSC</name>
<proteinExistence type="predicted"/>
<dbReference type="EMBL" id="JBEUOH010000026">
    <property type="protein sequence ID" value="KAL0860202.1"/>
    <property type="molecule type" value="Genomic_DNA"/>
</dbReference>
<keyword evidence="2" id="KW-1185">Reference proteome</keyword>
<organism evidence="1 2">
    <name type="scientific">Loxostege sticticalis</name>
    <name type="common">Beet webworm moth</name>
    <dbReference type="NCBI Taxonomy" id="481309"/>
    <lineage>
        <taxon>Eukaryota</taxon>
        <taxon>Metazoa</taxon>
        <taxon>Ecdysozoa</taxon>
        <taxon>Arthropoda</taxon>
        <taxon>Hexapoda</taxon>
        <taxon>Insecta</taxon>
        <taxon>Pterygota</taxon>
        <taxon>Neoptera</taxon>
        <taxon>Endopterygota</taxon>
        <taxon>Lepidoptera</taxon>
        <taxon>Glossata</taxon>
        <taxon>Ditrysia</taxon>
        <taxon>Pyraloidea</taxon>
        <taxon>Crambidae</taxon>
        <taxon>Pyraustinae</taxon>
        <taxon>Loxostege</taxon>
    </lineage>
</organism>
<sequence length="220" mass="24756">MMASLADSTMKQYNVTLKLWWQYCLDKMLSFLSIQFTNGCSYSSLNTHRSALSLLLGNSLGSNDDVKRLLKGAFRLKPATPKYSCTWDPQLVLNFVSQWYPHTELSLERITKKLVILSAICTAHRVLTISLIKLENTSLTEGGAKIFITDLINTSAPGRDQPVLKLPAFTENNSICPVTVLRDYIFVTKNKRIANTGRLILTFKAPHKAATTQTISRWIK</sequence>
<dbReference type="Proteomes" id="UP001549920">
    <property type="component" value="Unassembled WGS sequence"/>
</dbReference>
<protein>
    <submittedName>
        <fullName evidence="1">Uncharacterized protein</fullName>
    </submittedName>
</protein>
<reference evidence="1 2" key="1">
    <citation type="submission" date="2024-06" db="EMBL/GenBank/DDBJ databases">
        <title>A chromosome-level genome assembly of beet webworm, Loxostege sticticalis.</title>
        <authorList>
            <person name="Zhang Y."/>
        </authorList>
    </citation>
    <scope>NUCLEOTIDE SEQUENCE [LARGE SCALE GENOMIC DNA]</scope>
    <source>
        <strain evidence="1">AQ026</strain>
        <tissue evidence="1">Whole body</tissue>
    </source>
</reference>
<accession>A0ABR3H5X9</accession>